<reference evidence="8" key="2">
    <citation type="journal article" date="2020" name="Microorganisms">
        <title>Osmotic Adaptation and Compatible Solute Biosynthesis of Phototrophic Bacteria as Revealed from Genome Analyses.</title>
        <authorList>
            <person name="Imhoff J.F."/>
            <person name="Rahn T."/>
            <person name="Kunzel S."/>
            <person name="Keller A."/>
            <person name="Neulinger S.C."/>
        </authorList>
    </citation>
    <scope>NUCLEOTIDE SEQUENCE</scope>
    <source>
        <strain evidence="8">DSM 11080</strain>
    </source>
</reference>
<organism evidence="8 9">
    <name type="scientific">Halochromatium glycolicum</name>
    <dbReference type="NCBI Taxonomy" id="85075"/>
    <lineage>
        <taxon>Bacteria</taxon>
        <taxon>Pseudomonadati</taxon>
        <taxon>Pseudomonadota</taxon>
        <taxon>Gammaproteobacteria</taxon>
        <taxon>Chromatiales</taxon>
        <taxon>Chromatiaceae</taxon>
        <taxon>Halochromatium</taxon>
    </lineage>
</organism>
<dbReference type="GO" id="GO:0030170">
    <property type="term" value="F:pyridoxal phosphate binding"/>
    <property type="evidence" value="ECO:0007669"/>
    <property type="project" value="InterPro"/>
</dbReference>
<dbReference type="InterPro" id="IPR015424">
    <property type="entry name" value="PyrdxlP-dep_Trfase"/>
</dbReference>
<evidence type="ECO:0000256" key="3">
    <source>
        <dbReference type="ARBA" id="ARBA00022576"/>
    </source>
</evidence>
<protein>
    <recommendedName>
        <fullName evidence="7">Aminotransferase class I/classII large domain-containing protein</fullName>
    </recommendedName>
</protein>
<dbReference type="InterPro" id="IPR015421">
    <property type="entry name" value="PyrdxlP-dep_Trfase_major"/>
</dbReference>
<comment type="caution">
    <text evidence="8">The sequence shown here is derived from an EMBL/GenBank/DDBJ whole genome shotgun (WGS) entry which is preliminary data.</text>
</comment>
<dbReference type="InterPro" id="IPR004839">
    <property type="entry name" value="Aminotransferase_I/II_large"/>
</dbReference>
<keyword evidence="5" id="KW-0663">Pyridoxal phosphate</keyword>
<dbReference type="RefSeq" id="WP_200344730.1">
    <property type="nucleotide sequence ID" value="NZ_NRSJ01000004.1"/>
</dbReference>
<evidence type="ECO:0000256" key="2">
    <source>
        <dbReference type="ARBA" id="ARBA00011738"/>
    </source>
</evidence>
<dbReference type="PANTHER" id="PTHR11751:SF29">
    <property type="entry name" value="ALANINE TRANSAMINASE"/>
    <property type="match status" value="1"/>
</dbReference>
<gene>
    <name evidence="8" type="ORF">CKO40_03380</name>
</gene>
<dbReference type="InterPro" id="IPR045088">
    <property type="entry name" value="ALAT1/2-like"/>
</dbReference>
<dbReference type="Proteomes" id="UP001296776">
    <property type="component" value="Unassembled WGS sequence"/>
</dbReference>
<dbReference type="PANTHER" id="PTHR11751">
    <property type="entry name" value="ALANINE AMINOTRANSFERASE"/>
    <property type="match status" value="1"/>
</dbReference>
<dbReference type="GO" id="GO:0004021">
    <property type="term" value="F:L-alanine:2-oxoglutarate aminotransferase activity"/>
    <property type="evidence" value="ECO:0007669"/>
    <property type="project" value="TreeGrafter"/>
</dbReference>
<feature type="domain" description="Aminotransferase class I/classII large" evidence="7">
    <location>
        <begin position="54"/>
        <end position="136"/>
    </location>
</feature>
<proteinExistence type="inferred from homology"/>
<evidence type="ECO:0000313" key="8">
    <source>
        <dbReference type="EMBL" id="MBK1703617.1"/>
    </source>
</evidence>
<comment type="similarity">
    <text evidence="6">Belongs to the class-I pyridoxal-phosphate-dependent aminotransferase family. Alanine aminotransferase subfamily.</text>
</comment>
<evidence type="ECO:0000256" key="1">
    <source>
        <dbReference type="ARBA" id="ARBA00001933"/>
    </source>
</evidence>
<evidence type="ECO:0000256" key="6">
    <source>
        <dbReference type="ARBA" id="ARBA00025785"/>
    </source>
</evidence>
<evidence type="ECO:0000313" key="9">
    <source>
        <dbReference type="Proteomes" id="UP001296776"/>
    </source>
</evidence>
<dbReference type="FunFam" id="1.10.287.1970:FF:000001">
    <property type="entry name" value="Alanine aminotransferase 2"/>
    <property type="match status" value="1"/>
</dbReference>
<dbReference type="EMBL" id="NRSJ01000004">
    <property type="protein sequence ID" value="MBK1703617.1"/>
    <property type="molecule type" value="Genomic_DNA"/>
</dbReference>
<accession>A0AAJ0U2H4</accession>
<dbReference type="Gene3D" id="1.10.287.1970">
    <property type="match status" value="1"/>
</dbReference>
<dbReference type="SUPFAM" id="SSF53383">
    <property type="entry name" value="PLP-dependent transferases"/>
    <property type="match status" value="1"/>
</dbReference>
<reference evidence="8" key="1">
    <citation type="submission" date="2017-08" db="EMBL/GenBank/DDBJ databases">
        <authorList>
            <person name="Imhoff J.F."/>
            <person name="Rahn T."/>
            <person name="Kuenzel S."/>
            <person name="Neulinger S.C."/>
        </authorList>
    </citation>
    <scope>NUCLEOTIDE SEQUENCE</scope>
    <source>
        <strain evidence="8">DSM 11080</strain>
    </source>
</reference>
<evidence type="ECO:0000256" key="4">
    <source>
        <dbReference type="ARBA" id="ARBA00022679"/>
    </source>
</evidence>
<keyword evidence="9" id="KW-1185">Reference proteome</keyword>
<comment type="cofactor">
    <cofactor evidence="1">
        <name>pyridoxal 5'-phosphate</name>
        <dbReference type="ChEBI" id="CHEBI:597326"/>
    </cofactor>
</comment>
<dbReference type="AlphaFoldDB" id="A0AAJ0U2H4"/>
<dbReference type="Gene3D" id="3.40.640.10">
    <property type="entry name" value="Type I PLP-dependent aspartate aminotransferase-like (Major domain)"/>
    <property type="match status" value="1"/>
</dbReference>
<keyword evidence="4" id="KW-0808">Transferase</keyword>
<evidence type="ECO:0000259" key="7">
    <source>
        <dbReference type="Pfam" id="PF00155"/>
    </source>
</evidence>
<sequence length="150" mass="15458">MCNIGNPQAVGQKPLTFVREALALLDHPALLDAAGTRGLFAEDAVARARRFLGETPGGTGAYGHSNGLPQIREAVARFVEARDGVAADPDAIYLTDGASSGIAKVLRLLLTGPGDAVLTPAPQYPIYAAWAAALGGHAEATRSTRPRAGT</sequence>
<keyword evidence="3" id="KW-0032">Aminotransferase</keyword>
<name>A0AAJ0U2H4_9GAMM</name>
<dbReference type="Pfam" id="PF00155">
    <property type="entry name" value="Aminotran_1_2"/>
    <property type="match status" value="1"/>
</dbReference>
<evidence type="ECO:0000256" key="5">
    <source>
        <dbReference type="ARBA" id="ARBA00022898"/>
    </source>
</evidence>
<comment type="subunit">
    <text evidence="2">Homodimer.</text>
</comment>